<evidence type="ECO:0000313" key="1">
    <source>
        <dbReference type="EMBL" id="MBP1870906.1"/>
    </source>
</evidence>
<sequence>MFKLLRQGKCTVTSIPSDRWDVARFWHPVMGTQGKTYSFAAGVLDQLYDFDPAVFGMSQREAMYMDPQQRVLLQLAWRALEDANISTTSLHGENVGVYIGASSLDHANLTVEDPAAAGPYFMTGNTLSIVSNRISHIFGLSGPSMTVDTACSSSLVALDQAMRALNAGEIDTAIVGGVNILAHPLPFVGFAQARMLSPEGLCRAYDNDGAGYVRAEGGVVFVLRRSDRARKEKDRSYARIVASGVNSAGRTNGISLPSREAQANLLRAIYEGNGIDANQVAFVEGHGTGTKVGDPAEVWSIGTVIGANRRAPVPIGSIKSNIGHTEPASGLFGMMKAILALENNYLPASLHFDTPNEHIDFDGLNVRVTASPIELLRGKRARLAGINSFGFGGANAHVVISDPEPISEDKINNPPSSGHVFLASAHTASSLEALLKDYKTRFANASKGEIRSMVAASGANRTHYALSVRSPQRPSRRYRTRDRQPCGKTGLRYRRSGRSRHEGCQGRFRLFGQRLAMGRHGRRSVP</sequence>
<name>A0ACC5SPU3_ENSAD</name>
<proteinExistence type="predicted"/>
<protein>
    <submittedName>
        <fullName evidence="1">Acyl transferase domain-containing protein</fullName>
    </submittedName>
</protein>
<evidence type="ECO:0000313" key="2">
    <source>
        <dbReference type="Proteomes" id="UP000823773"/>
    </source>
</evidence>
<dbReference type="EMBL" id="JAGGJR010000001">
    <property type="protein sequence ID" value="MBP1870906.1"/>
    <property type="molecule type" value="Genomic_DNA"/>
</dbReference>
<dbReference type="Proteomes" id="UP000823773">
    <property type="component" value="Unassembled WGS sequence"/>
</dbReference>
<keyword evidence="2" id="KW-1185">Reference proteome</keyword>
<accession>A0ACC5SPU3</accession>
<reference evidence="1" key="1">
    <citation type="submission" date="2021-03" db="EMBL/GenBank/DDBJ databases">
        <title>Genomic Encyclopedia of Type Strains, Phase IV (KMG-IV): sequencing the most valuable type-strain genomes for metagenomic binning, comparative biology and taxonomic classification.</title>
        <authorList>
            <person name="Goeker M."/>
        </authorList>
    </citation>
    <scope>NUCLEOTIDE SEQUENCE</scope>
    <source>
        <strain evidence="1">DSM 18131</strain>
    </source>
</reference>
<organism evidence="1 2">
    <name type="scientific">Ensifer adhaerens</name>
    <name type="common">Sinorhizobium morelense</name>
    <dbReference type="NCBI Taxonomy" id="106592"/>
    <lineage>
        <taxon>Bacteria</taxon>
        <taxon>Pseudomonadati</taxon>
        <taxon>Pseudomonadota</taxon>
        <taxon>Alphaproteobacteria</taxon>
        <taxon>Hyphomicrobiales</taxon>
        <taxon>Rhizobiaceae</taxon>
        <taxon>Sinorhizobium/Ensifer group</taxon>
        <taxon>Ensifer</taxon>
    </lineage>
</organism>
<keyword evidence="1" id="KW-0808">Transferase</keyword>
<comment type="caution">
    <text evidence="1">The sequence shown here is derived from an EMBL/GenBank/DDBJ whole genome shotgun (WGS) entry which is preliminary data.</text>
</comment>
<gene>
    <name evidence="1" type="ORF">J2Z19_000603</name>
</gene>